<dbReference type="AlphaFoldDB" id="A0A843TPQ5"/>
<evidence type="ECO:0000256" key="1">
    <source>
        <dbReference type="SAM" id="MobiDB-lite"/>
    </source>
</evidence>
<gene>
    <name evidence="2" type="ORF">Taro_003730</name>
</gene>
<proteinExistence type="predicted"/>
<keyword evidence="3" id="KW-1185">Reference proteome</keyword>
<feature type="compositionally biased region" description="Polar residues" evidence="1">
    <location>
        <begin position="34"/>
        <end position="43"/>
    </location>
</feature>
<feature type="region of interest" description="Disordered" evidence="1">
    <location>
        <begin position="1"/>
        <end position="49"/>
    </location>
</feature>
<organism evidence="2 3">
    <name type="scientific">Colocasia esculenta</name>
    <name type="common">Wild taro</name>
    <name type="synonym">Arum esculentum</name>
    <dbReference type="NCBI Taxonomy" id="4460"/>
    <lineage>
        <taxon>Eukaryota</taxon>
        <taxon>Viridiplantae</taxon>
        <taxon>Streptophyta</taxon>
        <taxon>Embryophyta</taxon>
        <taxon>Tracheophyta</taxon>
        <taxon>Spermatophyta</taxon>
        <taxon>Magnoliopsida</taxon>
        <taxon>Liliopsida</taxon>
        <taxon>Araceae</taxon>
        <taxon>Aroideae</taxon>
        <taxon>Colocasieae</taxon>
        <taxon>Colocasia</taxon>
    </lineage>
</organism>
<dbReference type="EMBL" id="NMUH01000097">
    <property type="protein sequence ID" value="MQL71410.1"/>
    <property type="molecule type" value="Genomic_DNA"/>
</dbReference>
<reference evidence="2" key="1">
    <citation type="submission" date="2017-07" db="EMBL/GenBank/DDBJ databases">
        <title>Taro Niue Genome Assembly and Annotation.</title>
        <authorList>
            <person name="Atibalentja N."/>
            <person name="Keating K."/>
            <person name="Fields C.J."/>
        </authorList>
    </citation>
    <scope>NUCLEOTIDE SEQUENCE</scope>
    <source>
        <strain evidence="2">Niue_2</strain>
        <tissue evidence="2">Leaf</tissue>
    </source>
</reference>
<accession>A0A843TPQ5</accession>
<evidence type="ECO:0000313" key="3">
    <source>
        <dbReference type="Proteomes" id="UP000652761"/>
    </source>
</evidence>
<sequence length="170" mass="18547">MVTNNGAHHSCPAPSDSTGSPSLPEKGQDDRVSTLDQVVSTPFSKHKTKTGKTGQVVSALVQVVSTQCLKYKTKRSSRVDTSPGSVDTRDSFQKTFWSIWDSVVSTLDQLPEAFWVKLGECVDTRWGGVDTRGLPRTPSGLFWDSRSTLAQAVSTLVAFPEHNTWSCGTR</sequence>
<name>A0A843TPQ5_COLES</name>
<comment type="caution">
    <text evidence="2">The sequence shown here is derived from an EMBL/GenBank/DDBJ whole genome shotgun (WGS) entry which is preliminary data.</text>
</comment>
<dbReference type="Proteomes" id="UP000652761">
    <property type="component" value="Unassembled WGS sequence"/>
</dbReference>
<protein>
    <submittedName>
        <fullName evidence="2">Uncharacterized protein</fullName>
    </submittedName>
</protein>
<evidence type="ECO:0000313" key="2">
    <source>
        <dbReference type="EMBL" id="MQL71410.1"/>
    </source>
</evidence>